<sequence>MFAGFLNAFTPRQTRQIFVTSLLAMAVSTAAHATDQDPSELAEFDPGFFRGLSGQAADLSRFSKGNNLTPGHYRFDVYVNELWVGRQEIAVTHTVPEAGVNYCFIPEQVLQWGLDASKLPDAALAQQSLKNEKCFDAEKFIPGFKLNANTGELMLEITVPQAFIGSRRGVVASELWDHGVTAGFVGYNLNAFHTENRDAGNTTQYFGGFNSGINLGAWRLRHNSSFTRTEGSNNSGHYQAISSYAQRSIAPLRAQFSVGQYFTPGDQFDSVPFTGVQLTSDTRMNPDTENGFAPVIRGIANSNAKVTVRQGNNVVHETSVPPGPFAIDDLHSTGYSGDLLVTITEADGQTRSFTVAYAAVPQMLRPGISRFNLSMGQYRDSTLDTLPSFLLGTWQQGISNLVTAYTGGIVSDKYQSLQGGLALNTGLGAVAVDITQSRASGLKNSATGIDEHMQGQSYRATYSKLLPETRTNFTLAAYRFSSDGYLSFGDFARARSSETPTFNEAGNLPGLAGDISETSRPRNRYQLNVNQPLADGYGSLFFSGSAQNYWHNVGGTSTTFQAGYGNSYGWGNFNVGVSRTLGSAGKSDTQYLASVSIPLGSQSRAPMLTTSLNYSDSKNTTAQTTLSGTAGENNQLNYNAFGSNNRADSHSANLLGGNVQYSSPYAVMSGGASTGNSARQLNLGLSGSVVAHPGGVNFTQYQGETMAVVEAKGAQGATISSNVGAAVQGNGFGVVSGLMPYRQNEIALDPKGTSQNVEIQGSSQQVAPSAGAITMLKYETETGAPVMLQATRSDGKPIPLGSEVLDDKGNYLAMVGQGDLIFARGLAPEGRLMVKWGQGANQRCSLQYRLPANVATMQDYPKVAAKCVVQ</sequence>
<evidence type="ECO:0000256" key="4">
    <source>
        <dbReference type="ARBA" id="ARBA00022452"/>
    </source>
</evidence>
<dbReference type="InterPro" id="IPR018030">
    <property type="entry name" value="Fimbrial_membr_usher_CS"/>
</dbReference>
<dbReference type="FunFam" id="2.60.40.3110:FF:000001">
    <property type="entry name" value="Putative fimbrial outer membrane usher"/>
    <property type="match status" value="1"/>
</dbReference>
<dbReference type="AlphaFoldDB" id="A0AAE7EMZ5"/>
<dbReference type="Gene3D" id="2.60.40.2610">
    <property type="entry name" value="Outer membrane usher protein FimD, plug domain"/>
    <property type="match status" value="1"/>
</dbReference>
<dbReference type="InterPro" id="IPR025949">
    <property type="entry name" value="PapC-like_C"/>
</dbReference>
<organism evidence="13 14">
    <name type="scientific">Serratia fonticola</name>
    <dbReference type="NCBI Taxonomy" id="47917"/>
    <lineage>
        <taxon>Bacteria</taxon>
        <taxon>Pseudomonadati</taxon>
        <taxon>Pseudomonadota</taxon>
        <taxon>Gammaproteobacteria</taxon>
        <taxon>Enterobacterales</taxon>
        <taxon>Yersiniaceae</taxon>
        <taxon>Serratia</taxon>
    </lineage>
</organism>
<dbReference type="SUPFAM" id="SSF141729">
    <property type="entry name" value="FimD N-terminal domain-like"/>
    <property type="match status" value="1"/>
</dbReference>
<keyword evidence="4" id="KW-1134">Transmembrane beta strand</keyword>
<evidence type="ECO:0000313" key="14">
    <source>
        <dbReference type="Proteomes" id="UP000503464"/>
    </source>
</evidence>
<feature type="domain" description="PapC-like C-terminal" evidence="11">
    <location>
        <begin position="787"/>
        <end position="852"/>
    </location>
</feature>
<evidence type="ECO:0000256" key="6">
    <source>
        <dbReference type="ARBA" id="ARBA00022729"/>
    </source>
</evidence>
<evidence type="ECO:0000256" key="2">
    <source>
        <dbReference type="ARBA" id="ARBA00008064"/>
    </source>
</evidence>
<dbReference type="GO" id="GO:0015473">
    <property type="term" value="F:fimbrial usher porin activity"/>
    <property type="evidence" value="ECO:0007669"/>
    <property type="project" value="InterPro"/>
</dbReference>
<evidence type="ECO:0000256" key="1">
    <source>
        <dbReference type="ARBA" id="ARBA00004571"/>
    </source>
</evidence>
<dbReference type="PANTHER" id="PTHR30451:SF20">
    <property type="entry name" value="FIMBRIAE USHER"/>
    <property type="match status" value="1"/>
</dbReference>
<dbReference type="InterPro" id="IPR042186">
    <property type="entry name" value="FimD_plug_dom"/>
</dbReference>
<dbReference type="InterPro" id="IPR043142">
    <property type="entry name" value="PapC-like_C_sf"/>
</dbReference>
<evidence type="ECO:0000256" key="9">
    <source>
        <dbReference type="RuleBase" id="RU003884"/>
    </source>
</evidence>
<protein>
    <submittedName>
        <fullName evidence="13">Fimbrial biogenesis outer membrane usher protein</fullName>
    </submittedName>
</protein>
<dbReference type="Proteomes" id="UP000503464">
    <property type="component" value="Chromosome"/>
</dbReference>
<dbReference type="GO" id="GO:0009297">
    <property type="term" value="P:pilus assembly"/>
    <property type="evidence" value="ECO:0007669"/>
    <property type="project" value="InterPro"/>
</dbReference>
<keyword evidence="9" id="KW-1029">Fimbrium biogenesis</keyword>
<feature type="chain" id="PRO_5042107243" evidence="10">
    <location>
        <begin position="34"/>
        <end position="870"/>
    </location>
</feature>
<gene>
    <name evidence="13" type="ORF">G9399_13705</name>
</gene>
<dbReference type="Pfam" id="PF13953">
    <property type="entry name" value="PapC_C"/>
    <property type="match status" value="1"/>
</dbReference>
<evidence type="ECO:0000256" key="8">
    <source>
        <dbReference type="ARBA" id="ARBA00023237"/>
    </source>
</evidence>
<keyword evidence="5 9" id="KW-0812">Transmembrane</keyword>
<evidence type="ECO:0000256" key="7">
    <source>
        <dbReference type="ARBA" id="ARBA00023136"/>
    </source>
</evidence>
<dbReference type="InterPro" id="IPR000015">
    <property type="entry name" value="Fimb_usher"/>
</dbReference>
<dbReference type="InterPro" id="IPR037224">
    <property type="entry name" value="PapC_N_sf"/>
</dbReference>
<feature type="domain" description="PapC N-terminal" evidence="12">
    <location>
        <begin position="43"/>
        <end position="191"/>
    </location>
</feature>
<comment type="subcellular location">
    <subcellularLocation>
        <location evidence="1 9">Cell outer membrane</location>
        <topology evidence="1 9">Multi-pass membrane protein</topology>
    </subcellularLocation>
</comment>
<evidence type="ECO:0000256" key="3">
    <source>
        <dbReference type="ARBA" id="ARBA00022448"/>
    </source>
</evidence>
<keyword evidence="7 9" id="KW-0472">Membrane</keyword>
<dbReference type="Gene3D" id="3.10.20.410">
    <property type="match status" value="1"/>
</dbReference>
<dbReference type="InterPro" id="IPR025885">
    <property type="entry name" value="PapC_N"/>
</dbReference>
<keyword evidence="8 9" id="KW-0998">Cell outer membrane</keyword>
<evidence type="ECO:0000313" key="13">
    <source>
        <dbReference type="EMBL" id="QKJ61442.2"/>
    </source>
</evidence>
<keyword evidence="3 9" id="KW-0813">Transport</keyword>
<dbReference type="GO" id="GO:0009279">
    <property type="term" value="C:cell outer membrane"/>
    <property type="evidence" value="ECO:0007669"/>
    <property type="project" value="UniProtKB-SubCell"/>
</dbReference>
<comment type="similarity">
    <text evidence="2 9">Belongs to the fimbrial export usher family.</text>
</comment>
<dbReference type="PROSITE" id="PS01151">
    <property type="entry name" value="FIMBRIAL_USHER"/>
    <property type="match status" value="1"/>
</dbReference>
<dbReference type="Pfam" id="PF13954">
    <property type="entry name" value="PapC_N"/>
    <property type="match status" value="1"/>
</dbReference>
<feature type="signal peptide" evidence="10">
    <location>
        <begin position="1"/>
        <end position="33"/>
    </location>
</feature>
<evidence type="ECO:0000259" key="11">
    <source>
        <dbReference type="Pfam" id="PF13953"/>
    </source>
</evidence>
<dbReference type="RefSeq" id="WP_259526546.1">
    <property type="nucleotide sequence ID" value="NZ_CP054160.3"/>
</dbReference>
<accession>A0AAE7EMZ5</accession>
<reference evidence="14" key="1">
    <citation type="submission" date="2020-03" db="EMBL/GenBank/DDBJ databases">
        <title>Genome sequences of seven Enterobacteriaceae strains isolated from Canadian wastewater treatment facilities.</title>
        <authorList>
            <person name="Huang H."/>
            <person name="Chmara J.T."/>
            <person name="Duceppe M.-O."/>
        </authorList>
    </citation>
    <scope>NUCLEOTIDE SEQUENCE [LARGE SCALE GENOMIC DNA]</scope>
    <source>
        <strain evidence="14">Biosolid 3</strain>
    </source>
</reference>
<name>A0AAE7EMZ5_SERFO</name>
<dbReference type="Gene3D" id="2.60.40.2070">
    <property type="match status" value="1"/>
</dbReference>
<evidence type="ECO:0000259" key="12">
    <source>
        <dbReference type="Pfam" id="PF13954"/>
    </source>
</evidence>
<dbReference type="Pfam" id="PF00577">
    <property type="entry name" value="Usher"/>
    <property type="match status" value="1"/>
</dbReference>
<dbReference type="PANTHER" id="PTHR30451">
    <property type="entry name" value="OUTER MEMBRANE USHER PROTEIN"/>
    <property type="match status" value="1"/>
</dbReference>
<keyword evidence="6 10" id="KW-0732">Signal</keyword>
<evidence type="ECO:0000256" key="10">
    <source>
        <dbReference type="SAM" id="SignalP"/>
    </source>
</evidence>
<dbReference type="EMBL" id="CP054160">
    <property type="protein sequence ID" value="QKJ61442.2"/>
    <property type="molecule type" value="Genomic_DNA"/>
</dbReference>
<proteinExistence type="inferred from homology"/>
<dbReference type="Gene3D" id="2.60.40.3110">
    <property type="match status" value="1"/>
</dbReference>
<evidence type="ECO:0000256" key="5">
    <source>
        <dbReference type="ARBA" id="ARBA00022692"/>
    </source>
</evidence>